<keyword evidence="2" id="KW-0732">Signal</keyword>
<evidence type="ECO:0000313" key="4">
    <source>
        <dbReference type="Proteomes" id="UP001295794"/>
    </source>
</evidence>
<reference evidence="3" key="1">
    <citation type="submission" date="2023-11" db="EMBL/GenBank/DDBJ databases">
        <authorList>
            <person name="De Vega J J."/>
            <person name="De Vega J J."/>
        </authorList>
    </citation>
    <scope>NUCLEOTIDE SEQUENCE</scope>
</reference>
<dbReference type="AlphaFoldDB" id="A0AAD2HZE5"/>
<keyword evidence="4" id="KW-1185">Reference proteome</keyword>
<evidence type="ECO:0000256" key="1">
    <source>
        <dbReference type="SAM" id="MobiDB-lite"/>
    </source>
</evidence>
<accession>A0AAD2HZE5</accession>
<gene>
    <name evidence="3" type="ORF">MYCIT1_LOCUS38049</name>
</gene>
<name>A0AAD2HZE5_9AGAR</name>
<feature type="compositionally biased region" description="Low complexity" evidence="1">
    <location>
        <begin position="117"/>
        <end position="188"/>
    </location>
</feature>
<feature type="signal peptide" evidence="2">
    <location>
        <begin position="1"/>
        <end position="17"/>
    </location>
</feature>
<dbReference type="Proteomes" id="UP001295794">
    <property type="component" value="Unassembled WGS sequence"/>
</dbReference>
<sequence>MLALLPLLPLLPLLASAQTTGPTINTPVAGGKPGAAQCEPLLIQWTGGAPPYFMSVENTDTASTVVSFNNVNALQETWMVNVPTGTNLLLTVKDSSGTTGSSAPFQVVPGAGDSCLTSSGPPTTPASAPASSSSTAASSAGSAPSSNTGTGSATTQAAGTTAAPPVASTAQHTSTGSAASASARPSQTGGAEKTVRADVVVGIYAAVAMAGYVFF</sequence>
<comment type="caution">
    <text evidence="3">The sequence shown here is derived from an EMBL/GenBank/DDBJ whole genome shotgun (WGS) entry which is preliminary data.</text>
</comment>
<feature type="region of interest" description="Disordered" evidence="1">
    <location>
        <begin position="112"/>
        <end position="192"/>
    </location>
</feature>
<feature type="chain" id="PRO_5041951444" evidence="2">
    <location>
        <begin position="18"/>
        <end position="215"/>
    </location>
</feature>
<proteinExistence type="predicted"/>
<protein>
    <submittedName>
        <fullName evidence="3">Uncharacterized protein</fullName>
    </submittedName>
</protein>
<evidence type="ECO:0000256" key="2">
    <source>
        <dbReference type="SAM" id="SignalP"/>
    </source>
</evidence>
<evidence type="ECO:0000313" key="3">
    <source>
        <dbReference type="EMBL" id="CAK5284662.1"/>
    </source>
</evidence>
<dbReference type="EMBL" id="CAVNYO010000480">
    <property type="protein sequence ID" value="CAK5284662.1"/>
    <property type="molecule type" value="Genomic_DNA"/>
</dbReference>
<organism evidence="3 4">
    <name type="scientific">Mycena citricolor</name>
    <dbReference type="NCBI Taxonomy" id="2018698"/>
    <lineage>
        <taxon>Eukaryota</taxon>
        <taxon>Fungi</taxon>
        <taxon>Dikarya</taxon>
        <taxon>Basidiomycota</taxon>
        <taxon>Agaricomycotina</taxon>
        <taxon>Agaricomycetes</taxon>
        <taxon>Agaricomycetidae</taxon>
        <taxon>Agaricales</taxon>
        <taxon>Marasmiineae</taxon>
        <taxon>Mycenaceae</taxon>
        <taxon>Mycena</taxon>
    </lineage>
</organism>